<dbReference type="Pfam" id="PF05553">
    <property type="entry name" value="DUF761"/>
    <property type="match status" value="1"/>
</dbReference>
<evidence type="ECO:0000313" key="1">
    <source>
        <dbReference type="EMBL" id="KAE9605583.1"/>
    </source>
</evidence>
<name>A0A6A4PVS7_LUPAL</name>
<sequence>MSCQRLGKKPHHTKKDCKILSNTLQSKVHIPKAIKTILKRFFSTFHFPCHPKPSRGHHFPTITRPYVPSNDYNVYDKNFPTIRVQDLSAKPVSSDMHGNKIHALGEAERDKKVIDNNDMEGENNDEDAWKIVFAKSARNQVDVMAEEFISKFREDIRLQKERSLREFQEMLARSV</sequence>
<dbReference type="OrthoDB" id="1913960at2759"/>
<comment type="caution">
    <text evidence="1">The sequence shown here is derived from an EMBL/GenBank/DDBJ whole genome shotgun (WGS) entry which is preliminary data.</text>
</comment>
<organism evidence="1 2">
    <name type="scientific">Lupinus albus</name>
    <name type="common">White lupine</name>
    <name type="synonym">Lupinus termis</name>
    <dbReference type="NCBI Taxonomy" id="3870"/>
    <lineage>
        <taxon>Eukaryota</taxon>
        <taxon>Viridiplantae</taxon>
        <taxon>Streptophyta</taxon>
        <taxon>Embryophyta</taxon>
        <taxon>Tracheophyta</taxon>
        <taxon>Spermatophyta</taxon>
        <taxon>Magnoliopsida</taxon>
        <taxon>eudicotyledons</taxon>
        <taxon>Gunneridae</taxon>
        <taxon>Pentapetalae</taxon>
        <taxon>rosids</taxon>
        <taxon>fabids</taxon>
        <taxon>Fabales</taxon>
        <taxon>Fabaceae</taxon>
        <taxon>Papilionoideae</taxon>
        <taxon>50 kb inversion clade</taxon>
        <taxon>genistoids sensu lato</taxon>
        <taxon>core genistoids</taxon>
        <taxon>Genisteae</taxon>
        <taxon>Lupinus</taxon>
    </lineage>
</organism>
<dbReference type="EMBL" id="WOCE01000010">
    <property type="protein sequence ID" value="KAE9605583.1"/>
    <property type="molecule type" value="Genomic_DNA"/>
</dbReference>
<dbReference type="AlphaFoldDB" id="A0A6A4PVS7"/>
<protein>
    <submittedName>
        <fullName evidence="1">Uncharacterized protein</fullName>
    </submittedName>
</protein>
<dbReference type="InterPro" id="IPR008480">
    <property type="entry name" value="DUF761_pln"/>
</dbReference>
<evidence type="ECO:0000313" key="2">
    <source>
        <dbReference type="Proteomes" id="UP000447434"/>
    </source>
</evidence>
<proteinExistence type="predicted"/>
<gene>
    <name evidence="1" type="ORF">Lalb_Chr10g0098881</name>
</gene>
<keyword evidence="2" id="KW-1185">Reference proteome</keyword>
<accession>A0A6A4PVS7</accession>
<reference evidence="2" key="1">
    <citation type="journal article" date="2020" name="Nat. Commun.">
        <title>Genome sequence of the cluster root forming white lupin.</title>
        <authorList>
            <person name="Hufnagel B."/>
            <person name="Marques A."/>
            <person name="Soriano A."/>
            <person name="Marques L."/>
            <person name="Divol F."/>
            <person name="Doumas P."/>
            <person name="Sallet E."/>
            <person name="Mancinotti D."/>
            <person name="Carrere S."/>
            <person name="Marande W."/>
            <person name="Arribat S."/>
            <person name="Keller J."/>
            <person name="Huneau C."/>
            <person name="Blein T."/>
            <person name="Aime D."/>
            <person name="Laguerre M."/>
            <person name="Taylor J."/>
            <person name="Schubert V."/>
            <person name="Nelson M."/>
            <person name="Geu-Flores F."/>
            <person name="Crespi M."/>
            <person name="Gallardo-Guerrero K."/>
            <person name="Delaux P.-M."/>
            <person name="Salse J."/>
            <person name="Berges H."/>
            <person name="Guyot R."/>
            <person name="Gouzy J."/>
            <person name="Peret B."/>
        </authorList>
    </citation>
    <scope>NUCLEOTIDE SEQUENCE [LARGE SCALE GENOMIC DNA]</scope>
    <source>
        <strain evidence="2">cv. Amiga</strain>
    </source>
</reference>
<dbReference type="Proteomes" id="UP000447434">
    <property type="component" value="Chromosome 10"/>
</dbReference>